<protein>
    <recommendedName>
        <fullName evidence="1">RNase H type-1 domain-containing protein</fullName>
    </recommendedName>
</protein>
<accession>A0AAV0Q368</accession>
<gene>
    <name evidence="2" type="ORF">LITE_LOCUS40944</name>
</gene>
<reference evidence="2" key="1">
    <citation type="submission" date="2022-08" db="EMBL/GenBank/DDBJ databases">
        <authorList>
            <person name="Gutierrez-Valencia J."/>
        </authorList>
    </citation>
    <scope>NUCLEOTIDE SEQUENCE</scope>
</reference>
<dbReference type="EMBL" id="CAMGYJ010000009">
    <property type="protein sequence ID" value="CAI0476841.1"/>
    <property type="molecule type" value="Genomic_DNA"/>
</dbReference>
<dbReference type="Pfam" id="PF13456">
    <property type="entry name" value="RVT_3"/>
    <property type="match status" value="1"/>
</dbReference>
<dbReference type="PANTHER" id="PTHR47723">
    <property type="entry name" value="OS05G0353850 PROTEIN"/>
    <property type="match status" value="1"/>
</dbReference>
<organism evidence="2 3">
    <name type="scientific">Linum tenue</name>
    <dbReference type="NCBI Taxonomy" id="586396"/>
    <lineage>
        <taxon>Eukaryota</taxon>
        <taxon>Viridiplantae</taxon>
        <taxon>Streptophyta</taxon>
        <taxon>Embryophyta</taxon>
        <taxon>Tracheophyta</taxon>
        <taxon>Spermatophyta</taxon>
        <taxon>Magnoliopsida</taxon>
        <taxon>eudicotyledons</taxon>
        <taxon>Gunneridae</taxon>
        <taxon>Pentapetalae</taxon>
        <taxon>rosids</taxon>
        <taxon>fabids</taxon>
        <taxon>Malpighiales</taxon>
        <taxon>Linaceae</taxon>
        <taxon>Linum</taxon>
    </lineage>
</organism>
<proteinExistence type="predicted"/>
<dbReference type="InterPro" id="IPR002156">
    <property type="entry name" value="RNaseH_domain"/>
</dbReference>
<keyword evidence="3" id="KW-1185">Reference proteome</keyword>
<dbReference type="GO" id="GO:0003676">
    <property type="term" value="F:nucleic acid binding"/>
    <property type="evidence" value="ECO:0007669"/>
    <property type="project" value="InterPro"/>
</dbReference>
<dbReference type="InterPro" id="IPR053151">
    <property type="entry name" value="RNase_H-like"/>
</dbReference>
<evidence type="ECO:0000259" key="1">
    <source>
        <dbReference type="PROSITE" id="PS50879"/>
    </source>
</evidence>
<dbReference type="InterPro" id="IPR012337">
    <property type="entry name" value="RNaseH-like_sf"/>
</dbReference>
<name>A0AAV0Q368_9ROSI</name>
<dbReference type="CDD" id="cd06222">
    <property type="entry name" value="RNase_H_like"/>
    <property type="match status" value="1"/>
</dbReference>
<dbReference type="PANTHER" id="PTHR47723:SF19">
    <property type="entry name" value="POLYNUCLEOTIDYL TRANSFERASE, RIBONUCLEASE H-LIKE SUPERFAMILY PROTEIN"/>
    <property type="match status" value="1"/>
</dbReference>
<comment type="caution">
    <text evidence="2">The sequence shown here is derived from an EMBL/GenBank/DDBJ whole genome shotgun (WGS) entry which is preliminary data.</text>
</comment>
<dbReference type="GO" id="GO:0004523">
    <property type="term" value="F:RNA-DNA hybrid ribonuclease activity"/>
    <property type="evidence" value="ECO:0007669"/>
    <property type="project" value="InterPro"/>
</dbReference>
<dbReference type="SUPFAM" id="SSF53098">
    <property type="entry name" value="Ribonuclease H-like"/>
    <property type="match status" value="1"/>
</dbReference>
<dbReference type="InterPro" id="IPR036397">
    <property type="entry name" value="RNaseH_sf"/>
</dbReference>
<dbReference type="Gene3D" id="3.30.420.10">
    <property type="entry name" value="Ribonuclease H-like superfamily/Ribonuclease H"/>
    <property type="match status" value="1"/>
</dbReference>
<dbReference type="AlphaFoldDB" id="A0AAV0Q368"/>
<sequence length="167" mass="19017">MRAELMAIAMGLRIAWEEGSRQVEVQTDSRTAMELIRESAGTHPHYILISQIRQLLSRDWQVVLKHVFREGNMAADYLASLGHSLSVGEHAITTPFPTLERRLVPSYYTKKHLCLLSPLFLRLPHTKLPLSSLSNSLSSLVTNQRTKVKLCSSFFLLLEIVKYIGYH</sequence>
<evidence type="ECO:0000313" key="2">
    <source>
        <dbReference type="EMBL" id="CAI0476841.1"/>
    </source>
</evidence>
<dbReference type="PROSITE" id="PS50879">
    <property type="entry name" value="RNASE_H_1"/>
    <property type="match status" value="1"/>
</dbReference>
<dbReference type="InterPro" id="IPR044730">
    <property type="entry name" value="RNase_H-like_dom_plant"/>
</dbReference>
<dbReference type="Proteomes" id="UP001154282">
    <property type="component" value="Unassembled WGS sequence"/>
</dbReference>
<feature type="domain" description="RNase H type-1" evidence="1">
    <location>
        <begin position="1"/>
        <end position="84"/>
    </location>
</feature>
<evidence type="ECO:0000313" key="3">
    <source>
        <dbReference type="Proteomes" id="UP001154282"/>
    </source>
</evidence>